<keyword evidence="2 4" id="KW-0560">Oxidoreductase</keyword>
<proteinExistence type="inferred from homology"/>
<dbReference type="GO" id="GO:0019464">
    <property type="term" value="P:glycine decarboxylation via glycine cleavage system"/>
    <property type="evidence" value="ECO:0007669"/>
    <property type="project" value="UniProtKB-UniRule"/>
</dbReference>
<dbReference type="PIRSF" id="PIRSF006815">
    <property type="entry name" value="GcvPA"/>
    <property type="match status" value="1"/>
</dbReference>
<evidence type="ECO:0000313" key="6">
    <source>
        <dbReference type="EMBL" id="EHI55942.1"/>
    </source>
</evidence>
<reference evidence="6 7" key="1">
    <citation type="submission" date="2011-08" db="EMBL/GenBank/DDBJ databases">
        <title>The Genome Sequence of Johnsonella ignava ATCC 51276.</title>
        <authorList>
            <consortium name="The Broad Institute Genome Sequencing Platform"/>
            <person name="Earl A."/>
            <person name="Ward D."/>
            <person name="Feldgarden M."/>
            <person name="Gevers D."/>
            <person name="Izard J."/>
            <person name="Blanton J.M."/>
            <person name="Baranova O.V."/>
            <person name="Dewhirst F.E."/>
            <person name="Young S.K."/>
            <person name="Zeng Q."/>
            <person name="Gargeya S."/>
            <person name="Fitzgerald M."/>
            <person name="Haas B."/>
            <person name="Abouelleil A."/>
            <person name="Alvarado L."/>
            <person name="Arachchi H.M."/>
            <person name="Berlin A."/>
            <person name="Brown A."/>
            <person name="Chapman S.B."/>
            <person name="Chen Z."/>
            <person name="Dunbar C."/>
            <person name="Freedman E."/>
            <person name="Gearin G."/>
            <person name="Gellesch M."/>
            <person name="Goldberg J."/>
            <person name="Griggs A."/>
            <person name="Gujja S."/>
            <person name="Heiman D."/>
            <person name="Howarth C."/>
            <person name="Larson L."/>
            <person name="Lui A."/>
            <person name="MacDonald P.J.P."/>
            <person name="Montmayeur A."/>
            <person name="Murphy C."/>
            <person name="Neiman D."/>
            <person name="Pearson M."/>
            <person name="Priest M."/>
            <person name="Roberts A."/>
            <person name="Saif S."/>
            <person name="Shea T."/>
            <person name="Shenoy N."/>
            <person name="Sisk P."/>
            <person name="Stolte C."/>
            <person name="Sykes S."/>
            <person name="Wortman J."/>
            <person name="Nusbaum C."/>
            <person name="Birren B."/>
        </authorList>
    </citation>
    <scope>NUCLEOTIDE SEQUENCE [LARGE SCALE GENOMIC DNA]</scope>
    <source>
        <strain evidence="6 7">ATCC 51276</strain>
    </source>
</reference>
<dbReference type="Gene3D" id="3.90.1150.10">
    <property type="entry name" value="Aspartate Aminotransferase, domain 1"/>
    <property type="match status" value="1"/>
</dbReference>
<dbReference type="GO" id="GO:0004375">
    <property type="term" value="F:glycine dehydrogenase (decarboxylating) activity"/>
    <property type="evidence" value="ECO:0007669"/>
    <property type="project" value="UniProtKB-EC"/>
</dbReference>
<keyword evidence="7" id="KW-1185">Reference proteome</keyword>
<dbReference type="Proteomes" id="UP000003011">
    <property type="component" value="Unassembled WGS sequence"/>
</dbReference>
<dbReference type="EMBL" id="ACZL01000015">
    <property type="protein sequence ID" value="EHI55942.1"/>
    <property type="molecule type" value="Genomic_DNA"/>
</dbReference>
<dbReference type="InterPro" id="IPR023010">
    <property type="entry name" value="GcvPA"/>
</dbReference>
<dbReference type="PANTHER" id="PTHR42806:SF1">
    <property type="entry name" value="GLYCINE DEHYDROGENASE (DECARBOXYLATING)"/>
    <property type="match status" value="1"/>
</dbReference>
<dbReference type="HOGENOM" id="CLU_004620_0_2_9"/>
<dbReference type="PATRIC" id="fig|679200.3.peg.1036"/>
<dbReference type="Gene3D" id="3.40.640.10">
    <property type="entry name" value="Type I PLP-dependent aspartate aminotransferase-like (Major domain)"/>
    <property type="match status" value="1"/>
</dbReference>
<dbReference type="AlphaFoldDB" id="G5GHE5"/>
<accession>G5GHE5</accession>
<sequence>MGKYIPNTDAEQKAMLTEIGFSSFEDLFADAPKEVMLKGELNIPSGLSELQVRKDMTKIAEKNVIFPTIFRGAGAYRHFIPSIVKSVITKENFLTSYTPYQAETSQGVLQSIYEYQTMIADITGMDVSNASIYDGASGAAEAVAMCRERKRKKALVSALAHPDTIATIMTYCHGNGMDVEVVPAKDGLTDVEYIKKHIDQGTACVFVQHPNYYGNLEPAREIADITHEAGARYIMSVNPISLGILKSPREYGADIAVGDGQPLGLSIAFGGPYIGFMSCTDELVRRLPGRIVGETHDAKGRVGYVLTLQAREQHIRREKASSNVCSNQALCALAVGVYLSAVGKEGLKEVATLCMSKAHYMAKELEKIGFKPEYKTEFFHEFVTVSDVSSEKALKALEDNGILGGYPLDDKRILWCCTEVNGKCCIDKAVSILKEVK</sequence>
<dbReference type="GO" id="GO:0009116">
    <property type="term" value="P:nucleoside metabolic process"/>
    <property type="evidence" value="ECO:0007669"/>
    <property type="project" value="InterPro"/>
</dbReference>
<evidence type="ECO:0000259" key="5">
    <source>
        <dbReference type="Pfam" id="PF02347"/>
    </source>
</evidence>
<dbReference type="OrthoDB" id="9771867at2"/>
<evidence type="ECO:0000256" key="3">
    <source>
        <dbReference type="ARBA" id="ARBA00049026"/>
    </source>
</evidence>
<dbReference type="InterPro" id="IPR020581">
    <property type="entry name" value="GDC_P"/>
</dbReference>
<protein>
    <recommendedName>
        <fullName evidence="4">Probable glycine dehydrogenase (decarboxylating) subunit 1</fullName>
        <ecNumber evidence="4">1.4.4.2</ecNumber>
    </recommendedName>
    <alternativeName>
        <fullName evidence="4">Glycine cleavage system P-protein subunit 1</fullName>
    </alternativeName>
    <alternativeName>
        <fullName evidence="4">Glycine decarboxylase subunit 1</fullName>
    </alternativeName>
    <alternativeName>
        <fullName evidence="4">Glycine dehydrogenase (aminomethyl-transferring) subunit 1</fullName>
    </alternativeName>
</protein>
<gene>
    <name evidence="4" type="primary">gcvPA</name>
    <name evidence="6" type="ORF">HMPREF9333_00985</name>
</gene>
<organism evidence="6 7">
    <name type="scientific">Johnsonella ignava ATCC 51276</name>
    <dbReference type="NCBI Taxonomy" id="679200"/>
    <lineage>
        <taxon>Bacteria</taxon>
        <taxon>Bacillati</taxon>
        <taxon>Bacillota</taxon>
        <taxon>Clostridia</taxon>
        <taxon>Lachnospirales</taxon>
        <taxon>Lachnospiraceae</taxon>
        <taxon>Johnsonella</taxon>
    </lineage>
</organism>
<dbReference type="CDD" id="cd00613">
    <property type="entry name" value="GDC-P"/>
    <property type="match status" value="1"/>
</dbReference>
<dbReference type="STRING" id="679200.HMPREF9333_00985"/>
<evidence type="ECO:0000313" key="7">
    <source>
        <dbReference type="Proteomes" id="UP000003011"/>
    </source>
</evidence>
<dbReference type="RefSeq" id="WP_005540329.1">
    <property type="nucleotide sequence ID" value="NZ_JH378831.1"/>
</dbReference>
<feature type="domain" description="Glycine cleavage system P-protein N-terminal" evidence="5">
    <location>
        <begin position="3"/>
        <end position="430"/>
    </location>
</feature>
<dbReference type="SUPFAM" id="SSF53383">
    <property type="entry name" value="PLP-dependent transferases"/>
    <property type="match status" value="1"/>
</dbReference>
<comment type="similarity">
    <text evidence="4">Belongs to the GcvP family. N-terminal subunit subfamily.</text>
</comment>
<dbReference type="eggNOG" id="COG0403">
    <property type="taxonomic scope" value="Bacteria"/>
</dbReference>
<comment type="function">
    <text evidence="1 4">The glycine cleavage system catalyzes the degradation of glycine. The P protein binds the alpha-amino group of glycine through its pyridoxal phosphate cofactor; CO(2) is released and the remaining methylamine moiety is then transferred to the lipoamide cofactor of the H protein.</text>
</comment>
<comment type="catalytic activity">
    <reaction evidence="3 4">
        <text>N(6)-[(R)-lipoyl]-L-lysyl-[glycine-cleavage complex H protein] + glycine + H(+) = N(6)-[(R)-S(8)-aminomethyldihydrolipoyl]-L-lysyl-[glycine-cleavage complex H protein] + CO2</text>
        <dbReference type="Rhea" id="RHEA:24304"/>
        <dbReference type="Rhea" id="RHEA-COMP:10494"/>
        <dbReference type="Rhea" id="RHEA-COMP:10495"/>
        <dbReference type="ChEBI" id="CHEBI:15378"/>
        <dbReference type="ChEBI" id="CHEBI:16526"/>
        <dbReference type="ChEBI" id="CHEBI:57305"/>
        <dbReference type="ChEBI" id="CHEBI:83099"/>
        <dbReference type="ChEBI" id="CHEBI:83143"/>
        <dbReference type="EC" id="1.4.4.2"/>
    </reaction>
</comment>
<dbReference type="PANTHER" id="PTHR42806">
    <property type="entry name" value="GLYCINE CLEAVAGE SYSTEM P-PROTEIN"/>
    <property type="match status" value="1"/>
</dbReference>
<comment type="subunit">
    <text evidence="4">The glycine cleavage system is composed of four proteins: P, T, L and H. In this organism, the P 'protein' is a heterodimer of two subunits.</text>
</comment>
<dbReference type="NCBIfam" id="NF001696">
    <property type="entry name" value="PRK00451.1"/>
    <property type="match status" value="1"/>
</dbReference>
<evidence type="ECO:0000256" key="2">
    <source>
        <dbReference type="ARBA" id="ARBA00023002"/>
    </source>
</evidence>
<dbReference type="Pfam" id="PF02347">
    <property type="entry name" value="GDC-P"/>
    <property type="match status" value="1"/>
</dbReference>
<evidence type="ECO:0000256" key="4">
    <source>
        <dbReference type="HAMAP-Rule" id="MF_00712"/>
    </source>
</evidence>
<dbReference type="EC" id="1.4.4.2" evidence="4"/>
<dbReference type="InterPro" id="IPR049315">
    <property type="entry name" value="GDC-P_N"/>
</dbReference>
<dbReference type="InterPro" id="IPR015424">
    <property type="entry name" value="PyrdxlP-dep_Trfase"/>
</dbReference>
<comment type="caution">
    <text evidence="6">The sequence shown here is derived from an EMBL/GenBank/DDBJ whole genome shotgun (WGS) entry which is preliminary data.</text>
</comment>
<dbReference type="HAMAP" id="MF_00712">
    <property type="entry name" value="GcvPA"/>
    <property type="match status" value="1"/>
</dbReference>
<dbReference type="InterPro" id="IPR015421">
    <property type="entry name" value="PyrdxlP-dep_Trfase_major"/>
</dbReference>
<name>G5GHE5_9FIRM</name>
<evidence type="ECO:0000256" key="1">
    <source>
        <dbReference type="ARBA" id="ARBA00003788"/>
    </source>
</evidence>
<dbReference type="InterPro" id="IPR015422">
    <property type="entry name" value="PyrdxlP-dep_Trfase_small"/>
</dbReference>